<accession>J0ZRF2</accession>
<dbReference type="AlphaFoldDB" id="J0ZRF2"/>
<reference evidence="1 2" key="1">
    <citation type="submission" date="2012-03" db="EMBL/GenBank/DDBJ databases">
        <title>The Genome Sequence of Bartonella tamiae Th239.</title>
        <authorList>
            <consortium name="The Broad Institute Genome Sequencing Platform"/>
            <consortium name="The Broad Institute Genome Sequencing Center for Infectious Disease"/>
            <person name="Feldgarden M."/>
            <person name="Kirby J."/>
            <person name="Kosoy M."/>
            <person name="Birtles R."/>
            <person name="Probert W.S."/>
            <person name="Chiaraviglio L."/>
            <person name="Young S.K."/>
            <person name="Zeng Q."/>
            <person name="Gargeya S."/>
            <person name="Fitzgerald M."/>
            <person name="Haas B."/>
            <person name="Abouelleil A."/>
            <person name="Alvarado L."/>
            <person name="Arachchi H.M."/>
            <person name="Berlin A."/>
            <person name="Chapman S.B."/>
            <person name="Gearin G."/>
            <person name="Goldberg J."/>
            <person name="Griggs A."/>
            <person name="Gujja S."/>
            <person name="Hansen M."/>
            <person name="Heiman D."/>
            <person name="Howarth C."/>
            <person name="Larimer J."/>
            <person name="Lui A."/>
            <person name="MacDonald P.J.P."/>
            <person name="McCowen C."/>
            <person name="Montmayeur A."/>
            <person name="Murphy C."/>
            <person name="Neiman D."/>
            <person name="Pearson M."/>
            <person name="Priest M."/>
            <person name="Roberts A."/>
            <person name="Saif S."/>
            <person name="Shea T."/>
            <person name="Sisk P."/>
            <person name="Stolte C."/>
            <person name="Sykes S."/>
            <person name="Wortman J."/>
            <person name="Nusbaum C."/>
            <person name="Birren B."/>
        </authorList>
    </citation>
    <scope>NUCLEOTIDE SEQUENCE [LARGE SCALE GENOMIC DNA]</scope>
    <source>
        <strain evidence="1 2">Th239</strain>
    </source>
</reference>
<name>J0ZRF2_9HYPH</name>
<protein>
    <submittedName>
        <fullName evidence="1">Uncharacterized protein</fullName>
    </submittedName>
</protein>
<sequence length="35" mass="4231">MNNDMKYAGYINHTERLNNIMIHQPDYMLYGKEVL</sequence>
<evidence type="ECO:0000313" key="1">
    <source>
        <dbReference type="EMBL" id="EJF91273.1"/>
    </source>
</evidence>
<dbReference type="EMBL" id="AIMB01000003">
    <property type="protein sequence ID" value="EJF91273.1"/>
    <property type="molecule type" value="Genomic_DNA"/>
</dbReference>
<proteinExistence type="predicted"/>
<evidence type="ECO:0000313" key="2">
    <source>
        <dbReference type="Proteomes" id="UP000008952"/>
    </source>
</evidence>
<dbReference type="HOGENOM" id="CLU_3363482_0_0_5"/>
<dbReference type="STRING" id="1094558.ME5_00605"/>
<comment type="caution">
    <text evidence="1">The sequence shown here is derived from an EMBL/GenBank/DDBJ whole genome shotgun (WGS) entry which is preliminary data.</text>
</comment>
<organism evidence="1 2">
    <name type="scientific">Bartonella tamiae Th239</name>
    <dbReference type="NCBI Taxonomy" id="1094558"/>
    <lineage>
        <taxon>Bacteria</taxon>
        <taxon>Pseudomonadati</taxon>
        <taxon>Pseudomonadota</taxon>
        <taxon>Alphaproteobacteria</taxon>
        <taxon>Hyphomicrobiales</taxon>
        <taxon>Bartonellaceae</taxon>
        <taxon>Bartonella</taxon>
    </lineage>
</organism>
<dbReference type="Proteomes" id="UP000008952">
    <property type="component" value="Unassembled WGS sequence"/>
</dbReference>
<gene>
    <name evidence="1" type="ORF">ME5_00605</name>
</gene>
<keyword evidence="2" id="KW-1185">Reference proteome</keyword>